<feature type="transmembrane region" description="Helical" evidence="5">
    <location>
        <begin position="326"/>
        <end position="343"/>
    </location>
</feature>
<dbReference type="InterPro" id="IPR056739">
    <property type="entry name" value="NfeD_membrane"/>
</dbReference>
<dbReference type="GO" id="GO:0005886">
    <property type="term" value="C:plasma membrane"/>
    <property type="evidence" value="ECO:0007669"/>
    <property type="project" value="TreeGrafter"/>
</dbReference>
<dbReference type="InterPro" id="IPR052165">
    <property type="entry name" value="Membrane_assoc_protease"/>
</dbReference>
<name>A0A5E6M8D1_9BACT</name>
<feature type="domain" description="NfeD1b N-terminal" evidence="8">
    <location>
        <begin position="52"/>
        <end position="256"/>
    </location>
</feature>
<dbReference type="Proteomes" id="UP000381693">
    <property type="component" value="Unassembled WGS sequence"/>
</dbReference>
<dbReference type="Pfam" id="PF25145">
    <property type="entry name" value="NfeD1b_N"/>
    <property type="match status" value="1"/>
</dbReference>
<dbReference type="Pfam" id="PF01957">
    <property type="entry name" value="NfeD"/>
    <property type="match status" value="1"/>
</dbReference>
<feature type="domain" description="NfeD-like C-terminal" evidence="6">
    <location>
        <begin position="430"/>
        <end position="480"/>
    </location>
</feature>
<dbReference type="PANTHER" id="PTHR33507">
    <property type="entry name" value="INNER MEMBRANE PROTEIN YBBJ"/>
    <property type="match status" value="1"/>
</dbReference>
<sequence>MLFGTGIDVPESLAEGGKERMRGSTRAGLSWKLLWMLAFLAQAPAGQAEKLVYVIPVHGEIEPALVYFVRRGVKEAVAHGAAALLLDLDTPGGRADAMEEMIHIIDHFPNQNATYSFVDSKAFSAGAFLAAATRHIYMAPGSVIGAATPVLASPGGTSVQNLPESYEKKILSAYQALVRATAERHGHNPAVFDAMVDRESGLVIDGAVLLPKGKVLTLTDTEAARRYGNPPQPLLSDGTVADLRSLVRQIGGEGARSEELRPTGFEKIARALMAAGPLLLGLGLLLGYLELKTGGSFGLFGGAALICFLLYFFGHYLAGLSGWEPLFLFLCGVGLVAFEVFFVPGLLLPTLVGLILALFGLLYAMVDRYPKEALWIGVGRLAQPLLSFALSALAAFAAGAVAARFLPARRLSLGPEGISVQKRVPPVKPGEEGVALTVLRPSGTARFGEKLVDVVTSGAFVPAGSRLRIVSVEGVRVVVEASDEEA</sequence>
<evidence type="ECO:0000256" key="4">
    <source>
        <dbReference type="ARBA" id="ARBA00023136"/>
    </source>
</evidence>
<feature type="transmembrane region" description="Helical" evidence="5">
    <location>
        <begin position="386"/>
        <end position="406"/>
    </location>
</feature>
<evidence type="ECO:0000256" key="3">
    <source>
        <dbReference type="ARBA" id="ARBA00022989"/>
    </source>
</evidence>
<keyword evidence="4 5" id="KW-0472">Membrane</keyword>
<feature type="transmembrane region" description="Helical" evidence="5">
    <location>
        <begin position="296"/>
        <end position="314"/>
    </location>
</feature>
<organism evidence="9 10">
    <name type="scientific">Methylacidimicrobium cyclopophantes</name>
    <dbReference type="NCBI Taxonomy" id="1041766"/>
    <lineage>
        <taxon>Bacteria</taxon>
        <taxon>Pseudomonadati</taxon>
        <taxon>Verrucomicrobiota</taxon>
        <taxon>Methylacidimicrobium</taxon>
    </lineage>
</organism>
<dbReference type="Gene3D" id="3.90.226.10">
    <property type="entry name" value="2-enoyl-CoA Hydratase, Chain A, domain 1"/>
    <property type="match status" value="1"/>
</dbReference>
<proteinExistence type="predicted"/>
<feature type="transmembrane region" description="Helical" evidence="5">
    <location>
        <begin position="268"/>
        <end position="289"/>
    </location>
</feature>
<protein>
    <submittedName>
        <fullName evidence="9">Uncharacterized protein</fullName>
    </submittedName>
</protein>
<keyword evidence="10" id="KW-1185">Reference proteome</keyword>
<dbReference type="InterPro" id="IPR029045">
    <property type="entry name" value="ClpP/crotonase-like_dom_sf"/>
</dbReference>
<dbReference type="Pfam" id="PF24961">
    <property type="entry name" value="NfeD_membrane"/>
    <property type="match status" value="1"/>
</dbReference>
<dbReference type="InterPro" id="IPR002810">
    <property type="entry name" value="NfeD-like_C"/>
</dbReference>
<dbReference type="CDD" id="cd07021">
    <property type="entry name" value="Clp_protease_NfeD_like"/>
    <property type="match status" value="1"/>
</dbReference>
<keyword evidence="3 5" id="KW-1133">Transmembrane helix</keyword>
<keyword evidence="2 5" id="KW-0812">Transmembrane</keyword>
<evidence type="ECO:0000259" key="7">
    <source>
        <dbReference type="Pfam" id="PF24961"/>
    </source>
</evidence>
<evidence type="ECO:0000313" key="9">
    <source>
        <dbReference type="EMBL" id="VVM05811.1"/>
    </source>
</evidence>
<evidence type="ECO:0000313" key="10">
    <source>
        <dbReference type="Proteomes" id="UP000381693"/>
    </source>
</evidence>
<evidence type="ECO:0000256" key="2">
    <source>
        <dbReference type="ARBA" id="ARBA00022692"/>
    </source>
</evidence>
<evidence type="ECO:0000256" key="5">
    <source>
        <dbReference type="SAM" id="Phobius"/>
    </source>
</evidence>
<dbReference type="InterPro" id="IPR012340">
    <property type="entry name" value="NA-bd_OB-fold"/>
</dbReference>
<dbReference type="AlphaFoldDB" id="A0A5E6M8D1"/>
<accession>A0A5E6M8D1</accession>
<reference evidence="9" key="1">
    <citation type="submission" date="2019-09" db="EMBL/GenBank/DDBJ databases">
        <authorList>
            <person name="Cremers G."/>
        </authorList>
    </citation>
    <scope>NUCLEOTIDE SEQUENCE [LARGE SCALE GENOMIC DNA]</scope>
    <source>
        <strain evidence="9">3B</strain>
    </source>
</reference>
<evidence type="ECO:0000256" key="1">
    <source>
        <dbReference type="ARBA" id="ARBA00004141"/>
    </source>
</evidence>
<dbReference type="PANTHER" id="PTHR33507:SF3">
    <property type="entry name" value="INNER MEMBRANE PROTEIN YBBJ"/>
    <property type="match status" value="1"/>
</dbReference>
<dbReference type="SUPFAM" id="SSF52096">
    <property type="entry name" value="ClpP/crotonase"/>
    <property type="match status" value="1"/>
</dbReference>
<comment type="caution">
    <text evidence="9">The sequence shown here is derived from an EMBL/GenBank/DDBJ whole genome shotgun (WGS) entry which is preliminary data.</text>
</comment>
<feature type="transmembrane region" description="Helical" evidence="5">
    <location>
        <begin position="348"/>
        <end position="366"/>
    </location>
</feature>
<dbReference type="OrthoDB" id="9806253at2"/>
<comment type="subcellular location">
    <subcellularLocation>
        <location evidence="1">Membrane</location>
        <topology evidence="1">Multi-pass membrane protein</topology>
    </subcellularLocation>
</comment>
<dbReference type="InterPro" id="IPR056738">
    <property type="entry name" value="NfeD1b_N"/>
</dbReference>
<dbReference type="Gene3D" id="2.40.50.140">
    <property type="entry name" value="Nucleic acid-binding proteins"/>
    <property type="match status" value="1"/>
</dbReference>
<evidence type="ECO:0000259" key="8">
    <source>
        <dbReference type="Pfam" id="PF25145"/>
    </source>
</evidence>
<feature type="domain" description="NfeD integral membrane" evidence="7">
    <location>
        <begin position="277"/>
        <end position="395"/>
    </location>
</feature>
<evidence type="ECO:0000259" key="6">
    <source>
        <dbReference type="Pfam" id="PF01957"/>
    </source>
</evidence>
<gene>
    <name evidence="9" type="ORF">MAMC_00798</name>
</gene>
<dbReference type="EMBL" id="CABFUZ020000098">
    <property type="protein sequence ID" value="VVM05811.1"/>
    <property type="molecule type" value="Genomic_DNA"/>
</dbReference>